<evidence type="ECO:0000256" key="2">
    <source>
        <dbReference type="ARBA" id="ARBA00023043"/>
    </source>
</evidence>
<dbReference type="PROSITE" id="PS50297">
    <property type="entry name" value="ANK_REP_REGION"/>
    <property type="match status" value="2"/>
</dbReference>
<sequence length="372" mass="42820">MRGIMETYRIAHFGTFDASQLDLEIIAIYNNDLEALKKLLGKRINKIIKINGAYPEPFTPLEVALYLNKKDIIKYLFDNNASHKGKFHPKPIEIAVRCCDAETVLMFKNDLESLDEEKKAELLKTAFWGEHTAENIDALESLGITISKYGGLMLRYAAFNNDIETVRLFLEKGADVNYQKADSVFNDTSTPILEAVRCSNLEIVRLLVEHGADTNIKNKCGERPYSLAVKNGNREIIELLAKYESKDSYNNDSYNMESKNAELQKYNLPNSLVEFIKGDKLKINFTNDKYCKFIRFYPYLDTVETKWKRKKVLSLVAEVDNYSVVDIVWQPNKQMICAIDEEHCTFTPLASWEEFSLNMEKIVLAYLNGEYE</sequence>
<evidence type="ECO:0000313" key="4">
    <source>
        <dbReference type="EMBL" id="AVM48094.1"/>
    </source>
</evidence>
<dbReference type="InterPro" id="IPR036770">
    <property type="entry name" value="Ankyrin_rpt-contain_sf"/>
</dbReference>
<dbReference type="Pfam" id="PF12796">
    <property type="entry name" value="Ank_2"/>
    <property type="match status" value="1"/>
</dbReference>
<evidence type="ECO:0000256" key="3">
    <source>
        <dbReference type="PROSITE-ProRule" id="PRU00023"/>
    </source>
</evidence>
<accession>A0A2S0L4E2</accession>
<name>A0A2S0L4E2_9FIRM</name>
<feature type="repeat" description="ANK" evidence="3">
    <location>
        <begin position="187"/>
        <end position="219"/>
    </location>
</feature>
<proteinExistence type="predicted"/>
<keyword evidence="1" id="KW-0677">Repeat</keyword>
<keyword evidence="2 3" id="KW-0040">ANK repeat</keyword>
<dbReference type="PANTHER" id="PTHR24198:SF165">
    <property type="entry name" value="ANKYRIN REPEAT-CONTAINING PROTEIN-RELATED"/>
    <property type="match status" value="1"/>
</dbReference>
<evidence type="ECO:0000313" key="5">
    <source>
        <dbReference type="Proteomes" id="UP000237883"/>
    </source>
</evidence>
<dbReference type="Proteomes" id="UP000237883">
    <property type="component" value="Chromosome"/>
</dbReference>
<organism evidence="4 5">
    <name type="scientific">Mogibacterium diversum</name>
    <dbReference type="NCBI Taxonomy" id="114527"/>
    <lineage>
        <taxon>Bacteria</taxon>
        <taxon>Bacillati</taxon>
        <taxon>Bacillota</taxon>
        <taxon>Clostridia</taxon>
        <taxon>Peptostreptococcales</taxon>
        <taxon>Anaerovoracaceae</taxon>
        <taxon>Mogibacterium</taxon>
    </lineage>
</organism>
<dbReference type="SUPFAM" id="SSF48403">
    <property type="entry name" value="Ankyrin repeat"/>
    <property type="match status" value="1"/>
</dbReference>
<dbReference type="SMART" id="SM00248">
    <property type="entry name" value="ANK"/>
    <property type="match status" value="5"/>
</dbReference>
<protein>
    <submittedName>
        <fullName evidence="4">Uncharacterized protein</fullName>
    </submittedName>
</protein>
<feature type="repeat" description="ANK" evidence="3">
    <location>
        <begin position="149"/>
        <end position="181"/>
    </location>
</feature>
<dbReference type="AlphaFoldDB" id="A0A2S0L4E2"/>
<dbReference type="PROSITE" id="PS50088">
    <property type="entry name" value="ANK_REPEAT"/>
    <property type="match status" value="2"/>
</dbReference>
<dbReference type="EMBL" id="CP027228">
    <property type="protein sequence ID" value="AVM48094.1"/>
    <property type="molecule type" value="Genomic_DNA"/>
</dbReference>
<keyword evidence="5" id="KW-1185">Reference proteome</keyword>
<dbReference type="Gene3D" id="1.25.40.20">
    <property type="entry name" value="Ankyrin repeat-containing domain"/>
    <property type="match status" value="2"/>
</dbReference>
<evidence type="ECO:0000256" key="1">
    <source>
        <dbReference type="ARBA" id="ARBA00022737"/>
    </source>
</evidence>
<dbReference type="KEGG" id="mdv:C5Q96_04245"/>
<reference evidence="5" key="1">
    <citation type="submission" date="2018-02" db="EMBL/GenBank/DDBJ databases">
        <authorList>
            <person name="Holder M.E."/>
            <person name="Ajami N.J."/>
            <person name="Petrosino J.F."/>
        </authorList>
    </citation>
    <scope>NUCLEOTIDE SEQUENCE [LARGE SCALE GENOMIC DNA]</scope>
    <source>
        <strain evidence="5">CCUG 47132</strain>
    </source>
</reference>
<gene>
    <name evidence="4" type="ORF">C5Q96_04245</name>
</gene>
<dbReference type="InterPro" id="IPR002110">
    <property type="entry name" value="Ankyrin_rpt"/>
</dbReference>
<dbReference type="PANTHER" id="PTHR24198">
    <property type="entry name" value="ANKYRIN REPEAT AND PROTEIN KINASE DOMAIN-CONTAINING PROTEIN"/>
    <property type="match status" value="1"/>
</dbReference>